<feature type="transmembrane region" description="Helical" evidence="1">
    <location>
        <begin position="12"/>
        <end position="35"/>
    </location>
</feature>
<accession>A0ABR7CMQ8</accession>
<keyword evidence="1" id="KW-0472">Membrane</keyword>
<dbReference type="Proteomes" id="UP000636891">
    <property type="component" value="Unassembled WGS sequence"/>
</dbReference>
<comment type="caution">
    <text evidence="2">The sequence shown here is derived from an EMBL/GenBank/DDBJ whole genome shotgun (WGS) entry which is preliminary data.</text>
</comment>
<protein>
    <recommendedName>
        <fullName evidence="4">DUF748 domain-containing protein</fullName>
    </recommendedName>
</protein>
<gene>
    <name evidence="2" type="ORF">H8S08_07980</name>
</gene>
<evidence type="ECO:0000256" key="1">
    <source>
        <dbReference type="SAM" id="Phobius"/>
    </source>
</evidence>
<name>A0ABR7CMQ8_9BACT</name>
<sequence length="554" mass="61406">METTERKPRFRKIVRTAGIVVVAVLLLLAGANLWIGRIVRQKIEKEVAEQTGGMCRISIDRVRFNPVGRSMRLKGIVLTTDSLLLAKRHPGLRMFRLTAAQLSIGGIRLTQQDGDRTPTIAEIEVSAPHVDIVRNFSDSVPPVDSLQRASGQTVRTIGIGRLRIADGSVTYCEIRNGRQTCHTLRGLSIQTDDFRLNAGNANDSGWLDNGIRTSVESVNYQLDEGAVALQADTLIIDTRKGECSVAGVRLLPQYPKSEFASLVAGHPDWTQVVAGRIACTGVDYPEIARNKKLKIDSVWIGNVEIGSFKNRQIPQKQRIKPLFYQSLQKLSFGVEVRRISFSDIRAVYEELSATGTVPGTVTFDSLRGDLYGLANAASPEHPRITLKASGRLMNRGVLQATFLLPADSLDDRFEVDGKLGPMELQAMNRAIEPLVNARINTGRIDGMNFRIAGDSRQADVQLLLLYDSLNVSLMKQEKDGPKARRLLSAIVDDLLIRTGNPEDGVTRTGEGATERDPYRSQFNYLWKSLMPGIKQTVVGHGTVVKRHRHRDDRR</sequence>
<keyword evidence="1" id="KW-1133">Transmembrane helix</keyword>
<dbReference type="RefSeq" id="WP_118656191.1">
    <property type="nucleotide sequence ID" value="NZ_JACOOK010000003.1"/>
</dbReference>
<evidence type="ECO:0000313" key="2">
    <source>
        <dbReference type="EMBL" id="MBC5616952.1"/>
    </source>
</evidence>
<evidence type="ECO:0000313" key="3">
    <source>
        <dbReference type="Proteomes" id="UP000636891"/>
    </source>
</evidence>
<evidence type="ECO:0008006" key="4">
    <source>
        <dbReference type="Google" id="ProtNLM"/>
    </source>
</evidence>
<proteinExistence type="predicted"/>
<keyword evidence="3" id="KW-1185">Reference proteome</keyword>
<keyword evidence="1" id="KW-0812">Transmembrane</keyword>
<dbReference type="EMBL" id="JACOOK010000003">
    <property type="protein sequence ID" value="MBC5616952.1"/>
    <property type="molecule type" value="Genomic_DNA"/>
</dbReference>
<reference evidence="2 3" key="1">
    <citation type="submission" date="2020-08" db="EMBL/GenBank/DDBJ databases">
        <title>Genome public.</title>
        <authorList>
            <person name="Liu C."/>
            <person name="Sun Q."/>
        </authorList>
    </citation>
    <scope>NUCLEOTIDE SEQUENCE [LARGE SCALE GENOMIC DNA]</scope>
    <source>
        <strain evidence="2 3">New-7</strain>
    </source>
</reference>
<organism evidence="2 3">
    <name type="scientific">Alistipes hominis</name>
    <dbReference type="NCBI Taxonomy" id="2763015"/>
    <lineage>
        <taxon>Bacteria</taxon>
        <taxon>Pseudomonadati</taxon>
        <taxon>Bacteroidota</taxon>
        <taxon>Bacteroidia</taxon>
        <taxon>Bacteroidales</taxon>
        <taxon>Rikenellaceae</taxon>
        <taxon>Alistipes</taxon>
    </lineage>
</organism>